<evidence type="ECO:0000256" key="1">
    <source>
        <dbReference type="ARBA" id="ARBA00022737"/>
    </source>
</evidence>
<dbReference type="Proteomes" id="UP001162131">
    <property type="component" value="Unassembled WGS sequence"/>
</dbReference>
<name>A0AAU9JUZ0_9CILI</name>
<evidence type="ECO:0008006" key="4">
    <source>
        <dbReference type="Google" id="ProtNLM"/>
    </source>
</evidence>
<keyword evidence="3" id="KW-1185">Reference proteome</keyword>
<reference evidence="2" key="1">
    <citation type="submission" date="2021-09" db="EMBL/GenBank/DDBJ databases">
        <authorList>
            <consortium name="AG Swart"/>
            <person name="Singh M."/>
            <person name="Singh A."/>
            <person name="Seah K."/>
            <person name="Emmerich C."/>
        </authorList>
    </citation>
    <scope>NUCLEOTIDE SEQUENCE</scope>
    <source>
        <strain evidence="2">ATCC30299</strain>
    </source>
</reference>
<organism evidence="2 3">
    <name type="scientific">Blepharisma stoltei</name>
    <dbReference type="NCBI Taxonomy" id="1481888"/>
    <lineage>
        <taxon>Eukaryota</taxon>
        <taxon>Sar</taxon>
        <taxon>Alveolata</taxon>
        <taxon>Ciliophora</taxon>
        <taxon>Postciliodesmatophora</taxon>
        <taxon>Heterotrichea</taxon>
        <taxon>Heterotrichida</taxon>
        <taxon>Blepharismidae</taxon>
        <taxon>Blepharisma</taxon>
    </lineage>
</organism>
<evidence type="ECO:0000313" key="3">
    <source>
        <dbReference type="Proteomes" id="UP001162131"/>
    </source>
</evidence>
<dbReference type="FunFam" id="2.20.110.10:FF:000002">
    <property type="entry name" value="Phosphatidylinositol 4-phosphate 5-kinase 8"/>
    <property type="match status" value="1"/>
</dbReference>
<dbReference type="PROSITE" id="PS50096">
    <property type="entry name" value="IQ"/>
    <property type="match status" value="1"/>
</dbReference>
<dbReference type="Gene3D" id="2.20.110.10">
    <property type="entry name" value="Histone H3 K4-specific methyltransferase SET7/9 N-terminal domain"/>
    <property type="match status" value="4"/>
</dbReference>
<accession>A0AAU9JUZ0</accession>
<dbReference type="PANTHER" id="PTHR23084">
    <property type="entry name" value="PHOSPHATIDYLINOSITOL-4-PHOSPHATE 5-KINASE RELATED"/>
    <property type="match status" value="1"/>
</dbReference>
<dbReference type="SUPFAM" id="SSF82185">
    <property type="entry name" value="Histone H3 K4-specific methyltransferase SET7/9 N-terminal domain"/>
    <property type="match status" value="3"/>
</dbReference>
<gene>
    <name evidence="2" type="ORF">BSTOLATCC_MIC45812</name>
</gene>
<proteinExistence type="predicted"/>
<dbReference type="AlphaFoldDB" id="A0AAU9JUZ0"/>
<dbReference type="InterPro" id="IPR003409">
    <property type="entry name" value="MORN"/>
</dbReference>
<evidence type="ECO:0000313" key="2">
    <source>
        <dbReference type="EMBL" id="CAG9328360.1"/>
    </source>
</evidence>
<keyword evidence="1" id="KW-0677">Repeat</keyword>
<dbReference type="Pfam" id="PF02493">
    <property type="entry name" value="MORN"/>
    <property type="match status" value="8"/>
</dbReference>
<comment type="caution">
    <text evidence="2">The sequence shown here is derived from an EMBL/GenBank/DDBJ whole genome shotgun (WGS) entry which is preliminary data.</text>
</comment>
<dbReference type="EMBL" id="CAJZBQ010000045">
    <property type="protein sequence ID" value="CAG9328360.1"/>
    <property type="molecule type" value="Genomic_DNA"/>
</dbReference>
<dbReference type="CDD" id="cd23767">
    <property type="entry name" value="IQCD"/>
    <property type="match status" value="1"/>
</dbReference>
<protein>
    <recommendedName>
        <fullName evidence="4">MORN repeat-containing protein 3</fullName>
    </recommendedName>
</protein>
<dbReference type="PANTHER" id="PTHR23084:SF179">
    <property type="entry name" value="OS10G0565000 PROTEIN"/>
    <property type="match status" value="1"/>
</dbReference>
<dbReference type="SMART" id="SM00698">
    <property type="entry name" value="MORN"/>
    <property type="match status" value="8"/>
</dbReference>
<sequence>MPWILSDILGNDLANLWILKNKNMGQVSCRTCDCNWIENKTELELRSNDLYSSHQGYRETMSIILGENTTLDSDLIKNKKSYLIKVQSLWRSYKVRQDFKKHLRAKRPHYPYFGSNEVFYDLSKHSSPPLYREVRPAKVYPNCGVYIGEWRGSFRDGHGVMSWQDGSRYEGNWSWGRPEGRGKFIFLDGDKYDGNWLNYFFIGEKINLEGLGAVLWKEKVKDGYQWLWYKYEQTRNSPRSAPTSPKNQKKIQEIQERFTYVERLIESNLGRAISAVQDREMNLREYRQFKYPDGTVYIGEWNGNLRDGRGKAIWPDGDTYEGEWKNDKQFGWGRNVWKDGSKYIGTYLDNLKDGAGIYEWEEGTKYIGEWKDNNMHGVGRYVWPDKKSYLGQWAVGMMHGFGVLEWPDGRKYEGGWYQGKKHGEGVTTYPNGKASKDVWRHGKIIKPDVN</sequence>